<evidence type="ECO:0000256" key="12">
    <source>
        <dbReference type="ARBA" id="ARBA00026028"/>
    </source>
</evidence>
<sequence>MPGFMTFFYNLLYPLEWLISWVMWLWHWVFVTVFRMPGGSGFAWCLAIIFLTFTVRAVIFPLFNKQVRSMAKMQVIQPEMQKIQAKYKGKQDPASREAMTRETMALYKKYGTSPTSSCLPSLVQAPVFMALYNVLYRLANIAAGKENGIGAFTKKVANEIENTYFFNVKLSAMFTSSDGTARALIVVFVVLMCLTMFLMQWYSMHNNMPREAMQGKQWQMQKMMAFGFPLMYIFSGIVVPFALLLYWLTNNLWTLGQTYWQVNTFPTPGSPAAERKAKRDYQHEQARRKRLGLPSIEEEKVMEAEKEREERQKNGFQRAQPVRKRRKK</sequence>
<proteinExistence type="inferred from homology"/>
<protein>
    <recommendedName>
        <fullName evidence="3">Membrane protein insertase YidC</fullName>
    </recommendedName>
    <alternativeName>
        <fullName evidence="15">Foldase YidC</fullName>
    </alternativeName>
    <alternativeName>
        <fullName evidence="14">Membrane integrase YidC</fullName>
    </alternativeName>
    <alternativeName>
        <fullName evidence="13">Membrane protein YidC</fullName>
    </alternativeName>
</protein>
<gene>
    <name evidence="20" type="ORF">AEAE_1242</name>
</gene>
<dbReference type="GO" id="GO:0051205">
    <property type="term" value="P:protein insertion into membrane"/>
    <property type="evidence" value="ECO:0007669"/>
    <property type="project" value="TreeGrafter"/>
</dbReference>
<evidence type="ECO:0000256" key="4">
    <source>
        <dbReference type="ARBA" id="ARBA00022448"/>
    </source>
</evidence>
<evidence type="ECO:0000313" key="20">
    <source>
        <dbReference type="EMBL" id="OZG55120.1"/>
    </source>
</evidence>
<keyword evidence="6 16" id="KW-0812">Transmembrane</keyword>
<dbReference type="InterPro" id="IPR028055">
    <property type="entry name" value="YidC/Oxa/ALB_C"/>
</dbReference>
<comment type="function">
    <text evidence="11">Required for the insertion and/or proper folding and/or complex formation of integral membrane proteins into the membrane. Involved in integration of membrane proteins that insert both dependently and independently of the Sec translocase complex, as well as at least some lipoproteins. Aids folding of multispanning membrane proteins.</text>
</comment>
<dbReference type="PANTHER" id="PTHR12428:SF65">
    <property type="entry name" value="CYTOCHROME C OXIDASE ASSEMBLY PROTEIN COX18, MITOCHONDRIAL"/>
    <property type="match status" value="1"/>
</dbReference>
<feature type="region of interest" description="Disordered" evidence="17">
    <location>
        <begin position="269"/>
        <end position="328"/>
    </location>
</feature>
<keyword evidence="7" id="KW-0653">Protein transport</keyword>
<evidence type="ECO:0000256" key="18">
    <source>
        <dbReference type="SAM" id="Phobius"/>
    </source>
</evidence>
<keyword evidence="10" id="KW-0143">Chaperone</keyword>
<feature type="compositionally biased region" description="Basic and acidic residues" evidence="17">
    <location>
        <begin position="297"/>
        <end position="313"/>
    </location>
</feature>
<feature type="transmembrane region" description="Helical" evidence="18">
    <location>
        <begin position="7"/>
        <end position="29"/>
    </location>
</feature>
<keyword evidence="9 18" id="KW-0472">Membrane</keyword>
<keyword evidence="5" id="KW-1003">Cell membrane</keyword>
<keyword evidence="4" id="KW-0813">Transport</keyword>
<feature type="transmembrane region" description="Helical" evidence="18">
    <location>
        <begin position="183"/>
        <end position="203"/>
    </location>
</feature>
<keyword evidence="21" id="KW-1185">Reference proteome</keyword>
<evidence type="ECO:0000256" key="1">
    <source>
        <dbReference type="ARBA" id="ARBA00004651"/>
    </source>
</evidence>
<dbReference type="Proteomes" id="UP000228976">
    <property type="component" value="Unassembled WGS sequence"/>
</dbReference>
<evidence type="ECO:0000256" key="17">
    <source>
        <dbReference type="SAM" id="MobiDB-lite"/>
    </source>
</evidence>
<evidence type="ECO:0000256" key="13">
    <source>
        <dbReference type="ARBA" id="ARBA00031538"/>
    </source>
</evidence>
<evidence type="ECO:0000256" key="3">
    <source>
        <dbReference type="ARBA" id="ARBA00015325"/>
    </source>
</evidence>
<evidence type="ECO:0000256" key="14">
    <source>
        <dbReference type="ARBA" id="ARBA00033245"/>
    </source>
</evidence>
<evidence type="ECO:0000256" key="7">
    <source>
        <dbReference type="ARBA" id="ARBA00022927"/>
    </source>
</evidence>
<accession>A0A261F7J3</accession>
<reference evidence="20 21" key="1">
    <citation type="journal article" date="2017" name="BMC Genomics">
        <title>Comparative genomic and phylogenomic analyses of the Bifidobacteriaceae family.</title>
        <authorList>
            <person name="Lugli G.A."/>
            <person name="Milani C."/>
            <person name="Turroni F."/>
            <person name="Duranti S."/>
            <person name="Mancabelli L."/>
            <person name="Mangifesta M."/>
            <person name="Ferrario C."/>
            <person name="Modesto M."/>
            <person name="Mattarelli P."/>
            <person name="Jiri K."/>
            <person name="van Sinderen D."/>
            <person name="Ventura M."/>
        </authorList>
    </citation>
    <scope>NUCLEOTIDE SEQUENCE [LARGE SCALE GENOMIC DNA]</scope>
    <source>
        <strain evidence="20 21">LMG 21773</strain>
    </source>
</reference>
<evidence type="ECO:0000256" key="15">
    <source>
        <dbReference type="ARBA" id="ARBA00033342"/>
    </source>
</evidence>
<feature type="compositionally biased region" description="Basic and acidic residues" evidence="17">
    <location>
        <begin position="273"/>
        <end position="285"/>
    </location>
</feature>
<feature type="transmembrane region" description="Helical" evidence="18">
    <location>
        <begin position="41"/>
        <end position="63"/>
    </location>
</feature>
<dbReference type="NCBIfam" id="NF002350">
    <property type="entry name" value="PRK01315.1"/>
    <property type="match status" value="1"/>
</dbReference>
<dbReference type="AlphaFoldDB" id="A0A261F7J3"/>
<evidence type="ECO:0000256" key="5">
    <source>
        <dbReference type="ARBA" id="ARBA00022475"/>
    </source>
</evidence>
<comment type="caution">
    <text evidence="20">The sequence shown here is derived from an EMBL/GenBank/DDBJ whole genome shotgun (WGS) entry which is preliminary data.</text>
</comment>
<evidence type="ECO:0000256" key="9">
    <source>
        <dbReference type="ARBA" id="ARBA00023136"/>
    </source>
</evidence>
<dbReference type="GO" id="GO:0015031">
    <property type="term" value="P:protein transport"/>
    <property type="evidence" value="ECO:0007669"/>
    <property type="project" value="UniProtKB-KW"/>
</dbReference>
<comment type="subcellular location">
    <subcellularLocation>
        <location evidence="1">Cell membrane</location>
        <topology evidence="1">Multi-pass membrane protein</topology>
    </subcellularLocation>
    <subcellularLocation>
        <location evidence="16">Membrane</location>
        <topology evidence="16">Multi-pass membrane protein</topology>
    </subcellularLocation>
</comment>
<dbReference type="GO" id="GO:0005886">
    <property type="term" value="C:plasma membrane"/>
    <property type="evidence" value="ECO:0007669"/>
    <property type="project" value="UniProtKB-SubCell"/>
</dbReference>
<dbReference type="InterPro" id="IPR047196">
    <property type="entry name" value="YidC_ALB_C"/>
</dbReference>
<feature type="transmembrane region" description="Helical" evidence="18">
    <location>
        <begin position="223"/>
        <end position="248"/>
    </location>
</feature>
<evidence type="ECO:0000256" key="6">
    <source>
        <dbReference type="ARBA" id="ARBA00022692"/>
    </source>
</evidence>
<evidence type="ECO:0000256" key="10">
    <source>
        <dbReference type="ARBA" id="ARBA00023186"/>
    </source>
</evidence>
<dbReference type="RefSeq" id="WP_094690328.1">
    <property type="nucleotide sequence ID" value="NZ_JACBYZ010000001.1"/>
</dbReference>
<keyword evidence="8 18" id="KW-1133">Transmembrane helix</keyword>
<organism evidence="20 21">
    <name type="scientific">Aeriscardovia aeriphila</name>
    <dbReference type="NCBI Taxonomy" id="218139"/>
    <lineage>
        <taxon>Bacteria</taxon>
        <taxon>Bacillati</taxon>
        <taxon>Actinomycetota</taxon>
        <taxon>Actinomycetes</taxon>
        <taxon>Bifidobacteriales</taxon>
        <taxon>Bifidobacteriaceae</taxon>
        <taxon>Aeriscardovia</taxon>
    </lineage>
</organism>
<comment type="similarity">
    <text evidence="2">Belongs to the OXA1/ALB3/YidC family. Type 1 subfamily.</text>
</comment>
<comment type="subunit">
    <text evidence="12">Interacts with the Sec translocase complex via SecD. Specifically interacts with transmembrane segments of nascent integral membrane proteins during membrane integration.</text>
</comment>
<dbReference type="PANTHER" id="PTHR12428">
    <property type="entry name" value="OXA1"/>
    <property type="match status" value="1"/>
</dbReference>
<evidence type="ECO:0000256" key="2">
    <source>
        <dbReference type="ARBA" id="ARBA00010527"/>
    </source>
</evidence>
<dbReference type="NCBIfam" id="TIGR03592">
    <property type="entry name" value="yidC_oxa1_cterm"/>
    <property type="match status" value="1"/>
</dbReference>
<evidence type="ECO:0000256" key="11">
    <source>
        <dbReference type="ARBA" id="ARBA00025034"/>
    </source>
</evidence>
<dbReference type="Pfam" id="PF02096">
    <property type="entry name" value="60KD_IMP"/>
    <property type="match status" value="1"/>
</dbReference>
<dbReference type="InterPro" id="IPR001708">
    <property type="entry name" value="YidC/ALB3/OXA1/COX18"/>
</dbReference>
<evidence type="ECO:0000313" key="21">
    <source>
        <dbReference type="Proteomes" id="UP000228976"/>
    </source>
</evidence>
<dbReference type="EMBL" id="MWWU01000005">
    <property type="protein sequence ID" value="OZG55120.1"/>
    <property type="molecule type" value="Genomic_DNA"/>
</dbReference>
<evidence type="ECO:0000256" key="8">
    <source>
        <dbReference type="ARBA" id="ARBA00022989"/>
    </source>
</evidence>
<evidence type="ECO:0000259" key="19">
    <source>
        <dbReference type="Pfam" id="PF02096"/>
    </source>
</evidence>
<name>A0A261F7J3_9BIFI</name>
<evidence type="ECO:0000256" key="16">
    <source>
        <dbReference type="RuleBase" id="RU003945"/>
    </source>
</evidence>
<dbReference type="OrthoDB" id="9780552at2"/>
<dbReference type="GO" id="GO:0032977">
    <property type="term" value="F:membrane insertase activity"/>
    <property type="evidence" value="ECO:0007669"/>
    <property type="project" value="InterPro"/>
</dbReference>
<feature type="domain" description="Membrane insertase YidC/Oxa/ALB C-terminal" evidence="19">
    <location>
        <begin position="44"/>
        <end position="260"/>
    </location>
</feature>
<dbReference type="CDD" id="cd20070">
    <property type="entry name" value="5TM_YidC_Alb3"/>
    <property type="match status" value="1"/>
</dbReference>